<accession>A0A8H6HCL7</accession>
<evidence type="ECO:0000313" key="2">
    <source>
        <dbReference type="EMBL" id="KAF6744585.1"/>
    </source>
</evidence>
<feature type="region of interest" description="Disordered" evidence="1">
    <location>
        <begin position="58"/>
        <end position="89"/>
    </location>
</feature>
<proteinExistence type="predicted"/>
<evidence type="ECO:0000313" key="3">
    <source>
        <dbReference type="Proteomes" id="UP000521943"/>
    </source>
</evidence>
<organism evidence="2 3">
    <name type="scientific">Ephemerocybe angulata</name>
    <dbReference type="NCBI Taxonomy" id="980116"/>
    <lineage>
        <taxon>Eukaryota</taxon>
        <taxon>Fungi</taxon>
        <taxon>Dikarya</taxon>
        <taxon>Basidiomycota</taxon>
        <taxon>Agaricomycotina</taxon>
        <taxon>Agaricomycetes</taxon>
        <taxon>Agaricomycetidae</taxon>
        <taxon>Agaricales</taxon>
        <taxon>Agaricineae</taxon>
        <taxon>Psathyrellaceae</taxon>
        <taxon>Ephemerocybe</taxon>
    </lineage>
</organism>
<sequence>MSASAPRPSLIPQSLGKYDESFMFVKLCLWYFGFSLMYVSSTDPVEIAAILSRQLEDAPGEEEVEASPEPSEVHDAGTPTAQQHGPPPYVPEQLNFKDLDFESSEQVLVDAIWTYVVAMHAYKKRRSDFKAKAHFVGAKNHVNTIARDYRTWDARARGAASMGFALLLAMVERKESTLSEPSFERLSTPADTSPQSSPPRSSESSTTPTLPSDLPLPDLSESLPSPPSTSKIPLHPLEHEDDQPSTSAPNPRKPPLEEGRQRMLVDILWTYNTARRTYQRKLDPLSKLHFLQANLNIRTLIEDSNDWDGQLRFAARQGFGMLFVLGM</sequence>
<dbReference type="AlphaFoldDB" id="A0A8H6HCL7"/>
<name>A0A8H6HCL7_9AGAR</name>
<gene>
    <name evidence="2" type="ORF">DFP72DRAFT_928455</name>
</gene>
<dbReference type="EMBL" id="JACGCI010000118">
    <property type="protein sequence ID" value="KAF6744585.1"/>
    <property type="molecule type" value="Genomic_DNA"/>
</dbReference>
<reference evidence="2 3" key="1">
    <citation type="submission" date="2020-07" db="EMBL/GenBank/DDBJ databases">
        <title>Comparative genomics of pyrophilous fungi reveals a link between fire events and developmental genes.</title>
        <authorList>
            <consortium name="DOE Joint Genome Institute"/>
            <person name="Steindorff A.S."/>
            <person name="Carver A."/>
            <person name="Calhoun S."/>
            <person name="Stillman K."/>
            <person name="Liu H."/>
            <person name="Lipzen A."/>
            <person name="Pangilinan J."/>
            <person name="Labutti K."/>
            <person name="Bruns T.D."/>
            <person name="Grigoriev I.V."/>
        </authorList>
    </citation>
    <scope>NUCLEOTIDE SEQUENCE [LARGE SCALE GENOMIC DNA]</scope>
    <source>
        <strain evidence="2 3">CBS 144469</strain>
    </source>
</reference>
<protein>
    <submittedName>
        <fullName evidence="2">Uncharacterized protein</fullName>
    </submittedName>
</protein>
<dbReference type="Proteomes" id="UP000521943">
    <property type="component" value="Unassembled WGS sequence"/>
</dbReference>
<comment type="caution">
    <text evidence="2">The sequence shown here is derived from an EMBL/GenBank/DDBJ whole genome shotgun (WGS) entry which is preliminary data.</text>
</comment>
<feature type="region of interest" description="Disordered" evidence="1">
    <location>
        <begin position="178"/>
        <end position="259"/>
    </location>
</feature>
<feature type="compositionally biased region" description="Low complexity" evidence="1">
    <location>
        <begin position="192"/>
        <end position="223"/>
    </location>
</feature>
<keyword evidence="3" id="KW-1185">Reference proteome</keyword>
<evidence type="ECO:0000256" key="1">
    <source>
        <dbReference type="SAM" id="MobiDB-lite"/>
    </source>
</evidence>